<organism evidence="1 2">
    <name type="scientific">Planctopirus hydrillae</name>
    <dbReference type="NCBI Taxonomy" id="1841610"/>
    <lineage>
        <taxon>Bacteria</taxon>
        <taxon>Pseudomonadati</taxon>
        <taxon>Planctomycetota</taxon>
        <taxon>Planctomycetia</taxon>
        <taxon>Planctomycetales</taxon>
        <taxon>Planctomycetaceae</taxon>
        <taxon>Planctopirus</taxon>
    </lineage>
</organism>
<comment type="caution">
    <text evidence="1">The sequence shown here is derived from an EMBL/GenBank/DDBJ whole genome shotgun (WGS) entry which is preliminary data.</text>
</comment>
<dbReference type="Proteomes" id="UP000094828">
    <property type="component" value="Unassembled WGS sequence"/>
</dbReference>
<keyword evidence="2" id="KW-1185">Reference proteome</keyword>
<evidence type="ECO:0000313" key="2">
    <source>
        <dbReference type="Proteomes" id="UP000094828"/>
    </source>
</evidence>
<gene>
    <name evidence="1" type="ORF">A6X21_12200</name>
</gene>
<proteinExistence type="predicted"/>
<dbReference type="RefSeq" id="WP_068851605.1">
    <property type="nucleotide sequence ID" value="NZ_LYDR01000152.1"/>
</dbReference>
<evidence type="ECO:0008006" key="3">
    <source>
        <dbReference type="Google" id="ProtNLM"/>
    </source>
</evidence>
<accession>A0A1C3E5G0</accession>
<reference evidence="1 2" key="1">
    <citation type="submission" date="2016-05" db="EMBL/GenBank/DDBJ databases">
        <title>Genomic and physiological characterization of Planctopirus sp. isolated from fresh water lake.</title>
        <authorList>
            <person name="Subhash Y."/>
            <person name="Ramana C."/>
        </authorList>
    </citation>
    <scope>NUCLEOTIDE SEQUENCE [LARGE SCALE GENOMIC DNA]</scope>
    <source>
        <strain evidence="1 2">JC280</strain>
    </source>
</reference>
<dbReference type="OrthoDB" id="9152783at2"/>
<dbReference type="EMBL" id="LYDR01000152">
    <property type="protein sequence ID" value="ODA28474.1"/>
    <property type="molecule type" value="Genomic_DNA"/>
</dbReference>
<evidence type="ECO:0000313" key="1">
    <source>
        <dbReference type="EMBL" id="ODA28474.1"/>
    </source>
</evidence>
<protein>
    <recommendedName>
        <fullName evidence="3">STAS/SEC14 domain-containing protein</fullName>
    </recommendedName>
</protein>
<sequence>MRSSQPVKKHIQLHTFVAANAKHMIAKEFKPSKIEFAAIVYELGEVGDEFEVVAIKFMGEYGYGSAGNGDAAYMIAIRDYIVTCVLPSALIFDLRELEYEWGSAIWDMFRCDEPFATIVSERCNGFLTCGVAKPMFDDVDAALDYLRPRAIQYRTSLSE</sequence>
<dbReference type="AlphaFoldDB" id="A0A1C3E5G0"/>
<name>A0A1C3E5G0_9PLAN</name>